<keyword evidence="3" id="KW-1185">Reference proteome</keyword>
<evidence type="ECO:0000313" key="3">
    <source>
        <dbReference type="Proteomes" id="UP000564573"/>
    </source>
</evidence>
<dbReference type="EMBL" id="JACIBS010000001">
    <property type="protein sequence ID" value="MBB3664508.1"/>
    <property type="molecule type" value="Genomic_DNA"/>
</dbReference>
<gene>
    <name evidence="2" type="ORF">FB384_003412</name>
</gene>
<reference evidence="2 3" key="1">
    <citation type="submission" date="2020-08" db="EMBL/GenBank/DDBJ databases">
        <title>Sequencing the genomes of 1000 actinobacteria strains.</title>
        <authorList>
            <person name="Klenk H.-P."/>
        </authorList>
    </citation>
    <scope>NUCLEOTIDE SEQUENCE [LARGE SCALE GENOMIC DNA]</scope>
    <source>
        <strain evidence="2 3">DSM 45267</strain>
    </source>
</reference>
<dbReference type="SUPFAM" id="SSF50129">
    <property type="entry name" value="GroES-like"/>
    <property type="match status" value="1"/>
</dbReference>
<dbReference type="RefSeq" id="WP_221212761.1">
    <property type="nucleotide sequence ID" value="NZ_JACIBS010000001.1"/>
</dbReference>
<dbReference type="AlphaFoldDB" id="A0A839XTZ5"/>
<dbReference type="Gene3D" id="3.90.180.10">
    <property type="entry name" value="Medium-chain alcohol dehydrogenases, catalytic domain"/>
    <property type="match status" value="1"/>
</dbReference>
<dbReference type="Proteomes" id="UP000564573">
    <property type="component" value="Unassembled WGS sequence"/>
</dbReference>
<dbReference type="PANTHER" id="PTHR45033:SF3">
    <property type="entry name" value="DEHYDROGENASE, PUTATIVE (AFU_ORTHOLOGUE AFUA_2G13270)-RELATED"/>
    <property type="match status" value="1"/>
</dbReference>
<dbReference type="InterPro" id="IPR011032">
    <property type="entry name" value="GroES-like_sf"/>
</dbReference>
<proteinExistence type="predicted"/>
<dbReference type="InterPro" id="IPR020843">
    <property type="entry name" value="ER"/>
</dbReference>
<protein>
    <submittedName>
        <fullName evidence="2">Zinc-binding alcohol dehydrogenase/oxidoreductase</fullName>
    </submittedName>
</protein>
<dbReference type="Pfam" id="PF00107">
    <property type="entry name" value="ADH_zinc_N"/>
    <property type="match status" value="1"/>
</dbReference>
<accession>A0A839XTZ5</accession>
<dbReference type="PANTHER" id="PTHR45033">
    <property type="match status" value="1"/>
</dbReference>
<evidence type="ECO:0000313" key="2">
    <source>
        <dbReference type="EMBL" id="MBB3664508.1"/>
    </source>
</evidence>
<dbReference type="Pfam" id="PF08240">
    <property type="entry name" value="ADH_N"/>
    <property type="match status" value="1"/>
</dbReference>
<dbReference type="SMART" id="SM00829">
    <property type="entry name" value="PKS_ER"/>
    <property type="match status" value="1"/>
</dbReference>
<dbReference type="InterPro" id="IPR036291">
    <property type="entry name" value="NAD(P)-bd_dom_sf"/>
</dbReference>
<name>A0A839XTZ5_9PSEU</name>
<organism evidence="2 3">
    <name type="scientific">Prauserella sediminis</name>
    <dbReference type="NCBI Taxonomy" id="577680"/>
    <lineage>
        <taxon>Bacteria</taxon>
        <taxon>Bacillati</taxon>
        <taxon>Actinomycetota</taxon>
        <taxon>Actinomycetes</taxon>
        <taxon>Pseudonocardiales</taxon>
        <taxon>Pseudonocardiaceae</taxon>
        <taxon>Prauserella</taxon>
        <taxon>Prauserella salsuginis group</taxon>
    </lineage>
</organism>
<feature type="domain" description="Enoyl reductase (ER)" evidence="1">
    <location>
        <begin position="17"/>
        <end position="330"/>
    </location>
</feature>
<dbReference type="InterPro" id="IPR013149">
    <property type="entry name" value="ADH-like_C"/>
</dbReference>
<sequence length="332" mass="34376">MPSPTTMRALVHAGTPGPDGLRIDEVPRPEPGKDDVLIRVDAAGLNRHELFVIDAHAGDDDKIVGADAVGTITAVGVDAGQDLIGRRVLVNPCLGWPTAEDVPEVPTILGGPVQGTFAEFATVPVDNVHPIPDHLSDAEAAALPLAGLTAYRALVTKGRVMAGDHVVITGATGGAGTLALAMAAALGAETTVVTRHEAKVAPARTLGADHVVIGADDLDEKLHAPADLVLDSVGSDSFPSAVRAVRPGGGIISFGATSGPDIELSLRTLFFRQIRLEGTSMGSAAEFESMLRFAAEHTIKPAVHERRRLDEAPEVFRGMAAGHGVGKTVFLP</sequence>
<dbReference type="SUPFAM" id="SSF51735">
    <property type="entry name" value="NAD(P)-binding Rossmann-fold domains"/>
    <property type="match status" value="1"/>
</dbReference>
<dbReference type="GO" id="GO:0016491">
    <property type="term" value="F:oxidoreductase activity"/>
    <property type="evidence" value="ECO:0007669"/>
    <property type="project" value="InterPro"/>
</dbReference>
<evidence type="ECO:0000259" key="1">
    <source>
        <dbReference type="SMART" id="SM00829"/>
    </source>
</evidence>
<dbReference type="InterPro" id="IPR052711">
    <property type="entry name" value="Zinc_ADH-like"/>
</dbReference>
<comment type="caution">
    <text evidence="2">The sequence shown here is derived from an EMBL/GenBank/DDBJ whole genome shotgun (WGS) entry which is preliminary data.</text>
</comment>
<dbReference type="InterPro" id="IPR013154">
    <property type="entry name" value="ADH-like_N"/>
</dbReference>